<name>A0A8S1EAX6_9PELO</name>
<dbReference type="PANTHER" id="PTHR22920:SF7">
    <property type="entry name" value="MSP DOMAIN-CONTAINING PROTEIN-RELATED"/>
    <property type="match status" value="1"/>
</dbReference>
<dbReference type="GO" id="GO:0001556">
    <property type="term" value="P:oocyte maturation"/>
    <property type="evidence" value="ECO:0007669"/>
    <property type="project" value="UniProtKB-ARBA"/>
</dbReference>
<comment type="subcellular location">
    <subcellularLocation>
        <location evidence="6">Cell projection</location>
        <location evidence="6">Pseudopodium</location>
    </subcellularLocation>
    <subcellularLocation>
        <location evidence="1">Cytoplasm</location>
        <location evidence="1">Cytoskeleton</location>
    </subcellularLocation>
</comment>
<dbReference type="InterPro" id="IPR051155">
    <property type="entry name" value="Nematode_MSP"/>
</dbReference>
<dbReference type="InterPro" id="IPR013783">
    <property type="entry name" value="Ig-like_fold"/>
</dbReference>
<evidence type="ECO:0000256" key="1">
    <source>
        <dbReference type="ARBA" id="ARBA00004245"/>
    </source>
</evidence>
<dbReference type="Proteomes" id="UP000494206">
    <property type="component" value="Unassembled WGS sequence"/>
</dbReference>
<dbReference type="SUPFAM" id="SSF52058">
    <property type="entry name" value="L domain-like"/>
    <property type="match status" value="1"/>
</dbReference>
<evidence type="ECO:0000256" key="2">
    <source>
        <dbReference type="ARBA" id="ARBA00022490"/>
    </source>
</evidence>
<dbReference type="PROSITE" id="PS50202">
    <property type="entry name" value="MSP"/>
    <property type="match status" value="1"/>
</dbReference>
<keyword evidence="4" id="KW-0966">Cell projection</keyword>
<dbReference type="GO" id="GO:0005856">
    <property type="term" value="C:cytoskeleton"/>
    <property type="evidence" value="ECO:0007669"/>
    <property type="project" value="UniProtKB-SubCell"/>
</dbReference>
<feature type="chain" id="PRO_5035870490" description="MSP domain-containing protein" evidence="8">
    <location>
        <begin position="21"/>
        <end position="593"/>
    </location>
</feature>
<protein>
    <recommendedName>
        <fullName evidence="9">MSP domain-containing protein</fullName>
    </recommendedName>
</protein>
<keyword evidence="11" id="KW-1185">Reference proteome</keyword>
<evidence type="ECO:0000256" key="6">
    <source>
        <dbReference type="ARBA" id="ARBA00037818"/>
    </source>
</evidence>
<dbReference type="GO" id="GO:0031143">
    <property type="term" value="C:pseudopodium"/>
    <property type="evidence" value="ECO:0007669"/>
    <property type="project" value="UniProtKB-SubCell"/>
</dbReference>
<reference evidence="10 11" key="1">
    <citation type="submission" date="2020-04" db="EMBL/GenBank/DDBJ databases">
        <authorList>
            <person name="Laetsch R D."/>
            <person name="Stevens L."/>
            <person name="Kumar S."/>
            <person name="Blaxter L. M."/>
        </authorList>
    </citation>
    <scope>NUCLEOTIDE SEQUENCE [LARGE SCALE GENOMIC DNA]</scope>
</reference>
<dbReference type="OrthoDB" id="5918453at2759"/>
<dbReference type="GO" id="GO:0045987">
    <property type="term" value="P:positive regulation of smooth muscle contraction"/>
    <property type="evidence" value="ECO:0007669"/>
    <property type="project" value="UniProtKB-ARBA"/>
</dbReference>
<keyword evidence="2" id="KW-0963">Cytoplasm</keyword>
<dbReference type="InterPro" id="IPR008962">
    <property type="entry name" value="PapD-like_sf"/>
</dbReference>
<evidence type="ECO:0000256" key="7">
    <source>
        <dbReference type="SAM" id="MobiDB-lite"/>
    </source>
</evidence>
<dbReference type="PANTHER" id="PTHR22920">
    <property type="entry name" value="MAJOR SPERM PROTEIN"/>
    <property type="match status" value="1"/>
</dbReference>
<gene>
    <name evidence="10" type="ORF">CBOVIS_LOCUS1958</name>
</gene>
<feature type="domain" description="MSP" evidence="9">
    <location>
        <begin position="475"/>
        <end position="592"/>
    </location>
</feature>
<evidence type="ECO:0000313" key="10">
    <source>
        <dbReference type="EMBL" id="CAB3398716.1"/>
    </source>
</evidence>
<evidence type="ECO:0000256" key="8">
    <source>
        <dbReference type="SAM" id="SignalP"/>
    </source>
</evidence>
<feature type="signal peptide" evidence="8">
    <location>
        <begin position="1"/>
        <end position="20"/>
    </location>
</feature>
<evidence type="ECO:0000256" key="5">
    <source>
        <dbReference type="ARBA" id="ARBA00037744"/>
    </source>
</evidence>
<organism evidence="10 11">
    <name type="scientific">Caenorhabditis bovis</name>
    <dbReference type="NCBI Taxonomy" id="2654633"/>
    <lineage>
        <taxon>Eukaryota</taxon>
        <taxon>Metazoa</taxon>
        <taxon>Ecdysozoa</taxon>
        <taxon>Nematoda</taxon>
        <taxon>Chromadorea</taxon>
        <taxon>Rhabditida</taxon>
        <taxon>Rhabditina</taxon>
        <taxon>Rhabditomorpha</taxon>
        <taxon>Rhabditoidea</taxon>
        <taxon>Rhabditidae</taxon>
        <taxon>Peloderinae</taxon>
        <taxon>Caenorhabditis</taxon>
    </lineage>
</organism>
<dbReference type="EMBL" id="CADEPM010000001">
    <property type="protein sequence ID" value="CAB3398716.1"/>
    <property type="molecule type" value="Genomic_DNA"/>
</dbReference>
<feature type="region of interest" description="Disordered" evidence="7">
    <location>
        <begin position="315"/>
        <end position="363"/>
    </location>
</feature>
<comment type="caution">
    <text evidence="10">The sequence shown here is derived from an EMBL/GenBank/DDBJ whole genome shotgun (WGS) entry which is preliminary data.</text>
</comment>
<proteinExistence type="predicted"/>
<dbReference type="AlphaFoldDB" id="A0A8S1EAX6"/>
<keyword evidence="3" id="KW-0206">Cytoskeleton</keyword>
<evidence type="ECO:0000313" key="11">
    <source>
        <dbReference type="Proteomes" id="UP000494206"/>
    </source>
</evidence>
<dbReference type="Pfam" id="PF00635">
    <property type="entry name" value="Motile_Sperm"/>
    <property type="match status" value="1"/>
</dbReference>
<keyword evidence="8" id="KW-0732">Signal</keyword>
<evidence type="ECO:0000256" key="4">
    <source>
        <dbReference type="ARBA" id="ARBA00023273"/>
    </source>
</evidence>
<dbReference type="FunFam" id="2.60.40.10:FF:001120">
    <property type="entry name" value="Major sperm protein 19/31/40/45/50/51/53/59/61/65/81/113/142"/>
    <property type="match status" value="1"/>
</dbReference>
<dbReference type="Gene3D" id="2.60.40.10">
    <property type="entry name" value="Immunoglobulins"/>
    <property type="match status" value="1"/>
</dbReference>
<dbReference type="InterPro" id="IPR000535">
    <property type="entry name" value="MSP_dom"/>
</dbReference>
<sequence length="593" mass="66821">MVEKLLALLLLLGCSPIIGSSHLQLQNKAINNREYCRSTLSTKAALSTYDADVEACTNLADITIYMTQWNEEDINRILSKIEYLYNVNLYIEDTTAVKIDLSSLKEMNLVYLVVSHNPTLKEISIPESAFTEILNYKLLLYDNPALDDETLAKFNKYCGNNCGNAKQRDVIVSEHRETMGRVNSSWCEFTTASPELSTYYKPDPEIINCLHFYRVKIYMTGWPVEDVELFTKKFLAASVVTIIVAHSEIEVLDLSALKFTEVFELILLDNLKLKEVRFSDVVMNTRKFLDATAIHSFNNPQLTNQSYETLVKVNFTPPTEPPTTIAPTPPPTEPPTTIAPTPPSTEPPTTIAPTPTPTEPPRAAWNTWPYTHYKNEWPYPHNKNEYPFNLPTPSESEYFDVSPKPENSTGKIIFYDFNQPDPPTTEKLPAMSNGSTEAAIPTTEEVDYDYDAASNAILQLPIGSERMAQSVPPGDIQTQPNAKIVFNAPYDDKHTYHIKVINSSARRIGYGIKTTNMKRLGVDPPCGVLDPKEAVLLAVSCDAFAYGQEDTNNDRITVEWTNTPDGAAKQFRREWFQGDGMVRRKNLPIEYNP</sequence>
<evidence type="ECO:0000259" key="9">
    <source>
        <dbReference type="PROSITE" id="PS50202"/>
    </source>
</evidence>
<comment type="function">
    <text evidence="5">Central component in molecular interactions underlying sperm crawling. Forms an extensive filament system that extends from sperm villipoda, along the leading edge of the pseudopod.</text>
</comment>
<evidence type="ECO:0000256" key="3">
    <source>
        <dbReference type="ARBA" id="ARBA00023212"/>
    </source>
</evidence>
<dbReference type="SUPFAM" id="SSF49354">
    <property type="entry name" value="PapD-like"/>
    <property type="match status" value="1"/>
</dbReference>
<accession>A0A8S1EAX6</accession>